<comment type="caution">
    <text evidence="3">The sequence shown here is derived from an EMBL/GenBank/DDBJ whole genome shotgun (WGS) entry which is preliminary data.</text>
</comment>
<evidence type="ECO:0000259" key="2">
    <source>
        <dbReference type="PROSITE" id="PS50137"/>
    </source>
</evidence>
<evidence type="ECO:0000256" key="1">
    <source>
        <dbReference type="PROSITE-ProRule" id="PRU00266"/>
    </source>
</evidence>
<feature type="domain" description="DRBM" evidence="2">
    <location>
        <begin position="20"/>
        <end position="89"/>
    </location>
</feature>
<dbReference type="GO" id="GO:0003723">
    <property type="term" value="F:RNA binding"/>
    <property type="evidence" value="ECO:0007669"/>
    <property type="project" value="UniProtKB-UniRule"/>
</dbReference>
<dbReference type="Pfam" id="PF00035">
    <property type="entry name" value="dsrm"/>
    <property type="match status" value="1"/>
</dbReference>
<evidence type="ECO:0000313" key="3">
    <source>
        <dbReference type="EMBL" id="CAI5437890.1"/>
    </source>
</evidence>
<reference evidence="3" key="1">
    <citation type="submission" date="2022-11" db="EMBL/GenBank/DDBJ databases">
        <authorList>
            <person name="Kikuchi T."/>
        </authorList>
    </citation>
    <scope>NUCLEOTIDE SEQUENCE</scope>
    <source>
        <strain evidence="3">PS1010</strain>
    </source>
</reference>
<dbReference type="EMBL" id="CANHGI010000001">
    <property type="protein sequence ID" value="CAI5437890.1"/>
    <property type="molecule type" value="Genomic_DNA"/>
</dbReference>
<dbReference type="SMART" id="SM00358">
    <property type="entry name" value="DSRM"/>
    <property type="match status" value="1"/>
</dbReference>
<keyword evidence="4" id="KW-1185">Reference proteome</keyword>
<dbReference type="InterPro" id="IPR032922">
    <property type="entry name" value="SON"/>
</dbReference>
<evidence type="ECO:0000313" key="4">
    <source>
        <dbReference type="Proteomes" id="UP001152747"/>
    </source>
</evidence>
<dbReference type="OrthoDB" id="786951at2759"/>
<proteinExistence type="predicted"/>
<keyword evidence="1" id="KW-0694">RNA-binding</keyword>
<protein>
    <recommendedName>
        <fullName evidence="2">DRBM domain-containing protein</fullName>
    </recommendedName>
</protein>
<organism evidence="3 4">
    <name type="scientific">Caenorhabditis angaria</name>
    <dbReference type="NCBI Taxonomy" id="860376"/>
    <lineage>
        <taxon>Eukaryota</taxon>
        <taxon>Metazoa</taxon>
        <taxon>Ecdysozoa</taxon>
        <taxon>Nematoda</taxon>
        <taxon>Chromadorea</taxon>
        <taxon>Rhabditida</taxon>
        <taxon>Rhabditina</taxon>
        <taxon>Rhabditomorpha</taxon>
        <taxon>Rhabditoidea</taxon>
        <taxon>Rhabditidae</taxon>
        <taxon>Peloderinae</taxon>
        <taxon>Caenorhabditis</taxon>
    </lineage>
</organism>
<dbReference type="Proteomes" id="UP001152747">
    <property type="component" value="Unassembled WGS sequence"/>
</dbReference>
<gene>
    <name evidence="3" type="ORF">CAMP_LOCUS527</name>
</gene>
<dbReference type="PANTHER" id="PTHR46528:SF1">
    <property type="entry name" value="PROTEIN SON"/>
    <property type="match status" value="1"/>
</dbReference>
<dbReference type="PROSITE" id="PS50137">
    <property type="entry name" value="DS_RBD"/>
    <property type="match status" value="1"/>
</dbReference>
<dbReference type="GO" id="GO:0048024">
    <property type="term" value="P:regulation of mRNA splicing, via spliceosome"/>
    <property type="evidence" value="ECO:0007669"/>
    <property type="project" value="TreeGrafter"/>
</dbReference>
<dbReference type="Gene3D" id="3.30.160.20">
    <property type="match status" value="1"/>
</dbReference>
<dbReference type="InterPro" id="IPR014720">
    <property type="entry name" value="dsRBD_dom"/>
</dbReference>
<dbReference type="SUPFAM" id="SSF54768">
    <property type="entry name" value="dsRNA-binding domain-like"/>
    <property type="match status" value="1"/>
</dbReference>
<dbReference type="GO" id="GO:0051726">
    <property type="term" value="P:regulation of cell cycle"/>
    <property type="evidence" value="ECO:0007669"/>
    <property type="project" value="InterPro"/>
</dbReference>
<sequence length="100" mass="11102">MLIRGASRTLLSTTGVDAKNPISVLMEICSKRRWPAPQFNCEEFGRDANRQFIWTVVVNNAFFRPMGGSKSKKEGKAVVAQVALQSMGFVPRDPDLPVCM</sequence>
<accession>A0A9P1I4G1</accession>
<name>A0A9P1I4G1_9PELO</name>
<dbReference type="PANTHER" id="PTHR46528">
    <property type="entry name" value="PROTEIN SON"/>
    <property type="match status" value="1"/>
</dbReference>
<dbReference type="AlphaFoldDB" id="A0A9P1I4G1"/>